<reference evidence="2 3" key="1">
    <citation type="submission" date="2024-03" db="EMBL/GenBank/DDBJ databases">
        <authorList>
            <consortium name="ELIXIR-Norway"/>
            <consortium name="Elixir Norway"/>
        </authorList>
    </citation>
    <scope>NUCLEOTIDE SEQUENCE [LARGE SCALE GENOMIC DNA]</scope>
</reference>
<protein>
    <recommendedName>
        <fullName evidence="4">YGGT family protein</fullName>
    </recommendedName>
</protein>
<evidence type="ECO:0000313" key="2">
    <source>
        <dbReference type="EMBL" id="CAK9871607.1"/>
    </source>
</evidence>
<evidence type="ECO:0000313" key="3">
    <source>
        <dbReference type="Proteomes" id="UP001497522"/>
    </source>
</evidence>
<gene>
    <name evidence="2" type="ORF">CSSPJE1EN2_LOCUS14275</name>
</gene>
<dbReference type="PANTHER" id="PTHR33219:SF10">
    <property type="entry name" value="OS07G0185300 PROTEIN"/>
    <property type="match status" value="1"/>
</dbReference>
<proteinExistence type="predicted"/>
<sequence length="324" mass="34840">MFYRMIFSLFAAHPVQATDADASARRCDCGKRKESFAPLCCKRGFAMATAQFMASSRPSSQCLDARNVKVSSSSSYFSPVSLNPQFCCLRGNLDARGVSRGSLSRLLVASSSSGFLSYGLLRRGLCCKETLCQRYGGPGRIVQANAEASPVCGSLVDGFVAGAAAVLSRAMVFLAVVSEALVRSARAIGETLTAMKLPEVTTLEERKLVAALKGRVLIAAAPLFFAAISQPGSVSTPLTVVASGMAKWLELYSGVLMVRVLLSWFPNIPWERQPLQAVRDMCDPYLNLFRNIIPPLFNALDLSPMLAFMVLGILTSILNTTVQG</sequence>
<feature type="chain" id="PRO_5046771925" description="YGGT family protein" evidence="1">
    <location>
        <begin position="18"/>
        <end position="324"/>
    </location>
</feature>
<accession>A0ABP1B8W8</accession>
<dbReference type="PANTHER" id="PTHR33219">
    <property type="entry name" value="YLMG HOMOLOG PROTEIN 2, CHLOROPLASTIC"/>
    <property type="match status" value="1"/>
</dbReference>
<dbReference type="Pfam" id="PF02325">
    <property type="entry name" value="CCB3_YggT"/>
    <property type="match status" value="1"/>
</dbReference>
<organism evidence="2 3">
    <name type="scientific">Sphagnum jensenii</name>
    <dbReference type="NCBI Taxonomy" id="128206"/>
    <lineage>
        <taxon>Eukaryota</taxon>
        <taxon>Viridiplantae</taxon>
        <taxon>Streptophyta</taxon>
        <taxon>Embryophyta</taxon>
        <taxon>Bryophyta</taxon>
        <taxon>Sphagnophytina</taxon>
        <taxon>Sphagnopsida</taxon>
        <taxon>Sphagnales</taxon>
        <taxon>Sphagnaceae</taxon>
        <taxon>Sphagnum</taxon>
    </lineage>
</organism>
<evidence type="ECO:0008006" key="4">
    <source>
        <dbReference type="Google" id="ProtNLM"/>
    </source>
</evidence>
<dbReference type="Proteomes" id="UP001497522">
    <property type="component" value="Chromosome 2"/>
</dbReference>
<dbReference type="EMBL" id="OZ023703">
    <property type="protein sequence ID" value="CAK9871607.1"/>
    <property type="molecule type" value="Genomic_DNA"/>
</dbReference>
<name>A0ABP1B8W8_9BRYO</name>
<keyword evidence="1" id="KW-0732">Signal</keyword>
<dbReference type="InterPro" id="IPR003425">
    <property type="entry name" value="CCB3/YggT"/>
</dbReference>
<evidence type="ECO:0000256" key="1">
    <source>
        <dbReference type="SAM" id="SignalP"/>
    </source>
</evidence>
<feature type="signal peptide" evidence="1">
    <location>
        <begin position="1"/>
        <end position="17"/>
    </location>
</feature>
<keyword evidence="3" id="KW-1185">Reference proteome</keyword>